<dbReference type="InterPro" id="IPR003607">
    <property type="entry name" value="HD/PDEase_dom"/>
</dbReference>
<proteinExistence type="predicted"/>
<name>W6NMB8_CLOTY</name>
<reference evidence="2 3" key="1">
    <citation type="journal article" date="2015" name="Genome Announc.">
        <title>Draft Genome Sequence of Clostridium tyrobutyricum Strain DIVETGP, Isolated from Cow's Milk for Grana Padano Production.</title>
        <authorList>
            <person name="Soggiu A."/>
            <person name="Piras C."/>
            <person name="Gaiarsa S."/>
            <person name="Sassera D."/>
            <person name="Roncada P."/>
            <person name="Bendixen E."/>
            <person name="Brasca M."/>
            <person name="Bonizzi L."/>
        </authorList>
    </citation>
    <scope>NUCLEOTIDE SEQUENCE [LARGE SCALE GENOMIC DNA]</scope>
    <source>
        <strain evidence="2 3">DIVETGP</strain>
    </source>
</reference>
<keyword evidence="2" id="KW-0378">Hydrolase</keyword>
<sequence>MTKLSGLIINKMISYFNNDVKRINHALKVYSFSKSIGELEGLDEKQMLILEISSILHDIGIKQSEKKYNSTAGKYQELEGPPIAKELLKDIKLEKDILDRICFLIGHHHSYNRIDKIDLQILVEGDFLVNAYEDKLNYDQIKTVKDKYFKTKTGKYFLDTIYKK</sequence>
<dbReference type="Proteomes" id="UP000019482">
    <property type="component" value="Unassembled WGS sequence"/>
</dbReference>
<dbReference type="GO" id="GO:0016787">
    <property type="term" value="F:hydrolase activity"/>
    <property type="evidence" value="ECO:0007669"/>
    <property type="project" value="UniProtKB-KW"/>
</dbReference>
<protein>
    <submittedName>
        <fullName evidence="2">HD superfamily hydrolase</fullName>
    </submittedName>
</protein>
<keyword evidence="3" id="KW-1185">Reference proteome</keyword>
<evidence type="ECO:0000313" key="3">
    <source>
        <dbReference type="Proteomes" id="UP000019482"/>
    </source>
</evidence>
<feature type="domain" description="HD" evidence="1">
    <location>
        <begin position="22"/>
        <end position="126"/>
    </location>
</feature>
<dbReference type="AlphaFoldDB" id="W6NMB8"/>
<dbReference type="Pfam" id="PF01966">
    <property type="entry name" value="HD"/>
    <property type="match status" value="1"/>
</dbReference>
<dbReference type="RefSeq" id="WP_017751981.1">
    <property type="nucleotide sequence ID" value="NZ_CBXI010000045.1"/>
</dbReference>
<gene>
    <name evidence="2" type="ORF">CTDIVETGP_3032</name>
</gene>
<evidence type="ECO:0000259" key="1">
    <source>
        <dbReference type="Pfam" id="PF01966"/>
    </source>
</evidence>
<dbReference type="GeneID" id="29420131"/>
<dbReference type="CDD" id="cd00077">
    <property type="entry name" value="HDc"/>
    <property type="match status" value="1"/>
</dbReference>
<dbReference type="Gene3D" id="1.10.3210.10">
    <property type="entry name" value="Hypothetical protein af1432"/>
    <property type="match status" value="1"/>
</dbReference>
<dbReference type="OrthoDB" id="155250at2"/>
<dbReference type="InterPro" id="IPR006674">
    <property type="entry name" value="HD_domain"/>
</dbReference>
<organism evidence="2 3">
    <name type="scientific">Clostridium tyrobutyricum DIVETGP</name>
    <dbReference type="NCBI Taxonomy" id="1408889"/>
    <lineage>
        <taxon>Bacteria</taxon>
        <taxon>Bacillati</taxon>
        <taxon>Bacillota</taxon>
        <taxon>Clostridia</taxon>
        <taxon>Eubacteriales</taxon>
        <taxon>Clostridiaceae</taxon>
        <taxon>Clostridium</taxon>
    </lineage>
</organism>
<dbReference type="EMBL" id="CBXI010000045">
    <property type="protein sequence ID" value="CDL92962.1"/>
    <property type="molecule type" value="Genomic_DNA"/>
</dbReference>
<comment type="caution">
    <text evidence="2">The sequence shown here is derived from an EMBL/GenBank/DDBJ whole genome shotgun (WGS) entry which is preliminary data.</text>
</comment>
<evidence type="ECO:0000313" key="2">
    <source>
        <dbReference type="EMBL" id="CDL92962.1"/>
    </source>
</evidence>
<accession>W6NMB8</accession>
<dbReference type="SUPFAM" id="SSF109604">
    <property type="entry name" value="HD-domain/PDEase-like"/>
    <property type="match status" value="1"/>
</dbReference>